<dbReference type="EMBL" id="DS547165">
    <property type="protein sequence ID" value="EDQ99420.1"/>
    <property type="molecule type" value="Genomic_DNA"/>
</dbReference>
<evidence type="ECO:0000256" key="1">
    <source>
        <dbReference type="SAM" id="MobiDB-lite"/>
    </source>
</evidence>
<evidence type="ECO:0000313" key="3">
    <source>
        <dbReference type="Proteomes" id="UP000001194"/>
    </source>
</evidence>
<accession>B0E191</accession>
<proteinExistence type="predicted"/>
<dbReference type="GeneID" id="6085616"/>
<feature type="compositionally biased region" description="Low complexity" evidence="1">
    <location>
        <begin position="80"/>
        <end position="97"/>
    </location>
</feature>
<dbReference type="InParanoid" id="B0E191"/>
<name>B0E191_LACBS</name>
<dbReference type="AlphaFoldDB" id="B0E191"/>
<sequence>MHQQYNIKGVPARESRTGFWVFTCFLPYLGRTIAHSHPHYQQTTLPWTDNTNNIEKYKVGEDLIHSCVKVHGLPACTPHSNPNPESGGENSGENESSTKAISQMQLKCKQAGCETQWTRA</sequence>
<protein>
    <submittedName>
        <fullName evidence="2">Predicted protein</fullName>
    </submittedName>
</protein>
<feature type="region of interest" description="Disordered" evidence="1">
    <location>
        <begin position="75"/>
        <end position="103"/>
    </location>
</feature>
<gene>
    <name evidence="2" type="ORF">LACBIDRAFT_335068</name>
</gene>
<reference evidence="2 3" key="1">
    <citation type="journal article" date="2008" name="Nature">
        <title>The genome of Laccaria bicolor provides insights into mycorrhizal symbiosis.</title>
        <authorList>
            <person name="Martin F."/>
            <person name="Aerts A."/>
            <person name="Ahren D."/>
            <person name="Brun A."/>
            <person name="Danchin E.G.J."/>
            <person name="Duchaussoy F."/>
            <person name="Gibon J."/>
            <person name="Kohler A."/>
            <person name="Lindquist E."/>
            <person name="Pereda V."/>
            <person name="Salamov A."/>
            <person name="Shapiro H.J."/>
            <person name="Wuyts J."/>
            <person name="Blaudez D."/>
            <person name="Buee M."/>
            <person name="Brokstein P."/>
            <person name="Canbaeck B."/>
            <person name="Cohen D."/>
            <person name="Courty P.E."/>
            <person name="Coutinho P.M."/>
            <person name="Delaruelle C."/>
            <person name="Detter J.C."/>
            <person name="Deveau A."/>
            <person name="DiFazio S."/>
            <person name="Duplessis S."/>
            <person name="Fraissinet-Tachet L."/>
            <person name="Lucic E."/>
            <person name="Frey-Klett P."/>
            <person name="Fourrey C."/>
            <person name="Feussner I."/>
            <person name="Gay G."/>
            <person name="Grimwood J."/>
            <person name="Hoegger P.J."/>
            <person name="Jain P."/>
            <person name="Kilaru S."/>
            <person name="Labbe J."/>
            <person name="Lin Y.C."/>
            <person name="Legue V."/>
            <person name="Le Tacon F."/>
            <person name="Marmeisse R."/>
            <person name="Melayah D."/>
            <person name="Montanini B."/>
            <person name="Muratet M."/>
            <person name="Nehls U."/>
            <person name="Niculita-Hirzel H."/>
            <person name="Oudot-Le Secq M.P."/>
            <person name="Peter M."/>
            <person name="Quesneville H."/>
            <person name="Rajashekar B."/>
            <person name="Reich M."/>
            <person name="Rouhier N."/>
            <person name="Schmutz J."/>
            <person name="Yin T."/>
            <person name="Chalot M."/>
            <person name="Henrissat B."/>
            <person name="Kuees U."/>
            <person name="Lucas S."/>
            <person name="Van de Peer Y."/>
            <person name="Podila G.K."/>
            <person name="Polle A."/>
            <person name="Pukkila P.J."/>
            <person name="Richardson P.M."/>
            <person name="Rouze P."/>
            <person name="Sanders I.R."/>
            <person name="Stajich J.E."/>
            <person name="Tunlid A."/>
            <person name="Tuskan G."/>
            <person name="Grigoriev I.V."/>
        </authorList>
    </citation>
    <scope>NUCLEOTIDE SEQUENCE [LARGE SCALE GENOMIC DNA]</scope>
    <source>
        <strain evidence="3">S238N-H82 / ATCC MYA-4686</strain>
    </source>
</reference>
<dbReference type="RefSeq" id="XP_001889971.1">
    <property type="nucleotide sequence ID" value="XM_001889936.1"/>
</dbReference>
<dbReference type="Proteomes" id="UP000001194">
    <property type="component" value="Unassembled WGS sequence"/>
</dbReference>
<dbReference type="HOGENOM" id="CLU_2050075_0_0_1"/>
<dbReference type="KEGG" id="lbc:LACBIDRAFT_335068"/>
<organism evidence="3">
    <name type="scientific">Laccaria bicolor (strain S238N-H82 / ATCC MYA-4686)</name>
    <name type="common">Bicoloured deceiver</name>
    <name type="synonym">Laccaria laccata var. bicolor</name>
    <dbReference type="NCBI Taxonomy" id="486041"/>
    <lineage>
        <taxon>Eukaryota</taxon>
        <taxon>Fungi</taxon>
        <taxon>Dikarya</taxon>
        <taxon>Basidiomycota</taxon>
        <taxon>Agaricomycotina</taxon>
        <taxon>Agaricomycetes</taxon>
        <taxon>Agaricomycetidae</taxon>
        <taxon>Agaricales</taxon>
        <taxon>Agaricineae</taxon>
        <taxon>Hydnangiaceae</taxon>
        <taxon>Laccaria</taxon>
    </lineage>
</organism>
<evidence type="ECO:0000313" key="2">
    <source>
        <dbReference type="EMBL" id="EDQ99420.1"/>
    </source>
</evidence>
<keyword evidence="3" id="KW-1185">Reference proteome</keyword>